<dbReference type="AlphaFoldDB" id="A0A1X2CFP0"/>
<proteinExistence type="predicted"/>
<dbReference type="Proteomes" id="UP000193087">
    <property type="component" value="Unassembled WGS sequence"/>
</dbReference>
<accession>A0A1X2CFP0</accession>
<evidence type="ECO:0000313" key="2">
    <source>
        <dbReference type="Proteomes" id="UP000193087"/>
    </source>
</evidence>
<gene>
    <name evidence="1" type="ORF">AWC22_23160</name>
</gene>
<organism evidence="1 2">
    <name type="scientific">Mycobacterium riyadhense</name>
    <dbReference type="NCBI Taxonomy" id="486698"/>
    <lineage>
        <taxon>Bacteria</taxon>
        <taxon>Bacillati</taxon>
        <taxon>Actinomycetota</taxon>
        <taxon>Actinomycetes</taxon>
        <taxon>Mycobacteriales</taxon>
        <taxon>Mycobacteriaceae</taxon>
        <taxon>Mycobacterium</taxon>
    </lineage>
</organism>
<keyword evidence="2" id="KW-1185">Reference proteome</keyword>
<protein>
    <submittedName>
        <fullName evidence="1">Uncharacterized protein</fullName>
    </submittedName>
</protein>
<sequence>MAAVVPVVLVVLAACWLVAVPAVSVARVVPVRLLWRRAGSVVWAGPAVTAGPADPAPCC</sequence>
<name>A0A1X2CFP0_9MYCO</name>
<dbReference type="EMBL" id="LQPQ01000119">
    <property type="protein sequence ID" value="ORW74614.1"/>
    <property type="molecule type" value="Genomic_DNA"/>
</dbReference>
<evidence type="ECO:0000313" key="1">
    <source>
        <dbReference type="EMBL" id="ORW74614.1"/>
    </source>
</evidence>
<reference evidence="1 2" key="1">
    <citation type="submission" date="2016-01" db="EMBL/GenBank/DDBJ databases">
        <title>The new phylogeny of the genus Mycobacterium.</title>
        <authorList>
            <person name="Tarcisio F."/>
            <person name="Conor M."/>
            <person name="Antonella G."/>
            <person name="Elisabetta G."/>
            <person name="Giulia F.S."/>
            <person name="Sara T."/>
            <person name="Anna F."/>
            <person name="Clotilde B."/>
            <person name="Roberto B."/>
            <person name="Veronica D.S."/>
            <person name="Fabio R."/>
            <person name="Monica P."/>
            <person name="Olivier J."/>
            <person name="Enrico T."/>
            <person name="Nicola S."/>
        </authorList>
    </citation>
    <scope>NUCLEOTIDE SEQUENCE [LARGE SCALE GENOMIC DNA]</scope>
    <source>
        <strain evidence="1 2">DSM 45176</strain>
    </source>
</reference>
<comment type="caution">
    <text evidence="1">The sequence shown here is derived from an EMBL/GenBank/DDBJ whole genome shotgun (WGS) entry which is preliminary data.</text>
</comment>